<protein>
    <submittedName>
        <fullName evidence="9">Prepilin-type N-terminal cleavage/methylation domain-containing protein</fullName>
    </submittedName>
</protein>
<dbReference type="InterPro" id="IPR012902">
    <property type="entry name" value="N_methyl_site"/>
</dbReference>
<keyword evidence="6 8" id="KW-0472">Membrane</keyword>
<dbReference type="NCBIfam" id="TIGR02532">
    <property type="entry name" value="IV_pilin_GFxxxE"/>
    <property type="match status" value="1"/>
</dbReference>
<dbReference type="InterPro" id="IPR045584">
    <property type="entry name" value="Pilin-like"/>
</dbReference>
<organism evidence="9 10">
    <name type="scientific">Ammoniphilus resinae</name>
    <dbReference type="NCBI Taxonomy" id="861532"/>
    <lineage>
        <taxon>Bacteria</taxon>
        <taxon>Bacillati</taxon>
        <taxon>Bacillota</taxon>
        <taxon>Bacilli</taxon>
        <taxon>Bacillales</taxon>
        <taxon>Paenibacillaceae</taxon>
        <taxon>Aneurinibacillus group</taxon>
        <taxon>Ammoniphilus</taxon>
    </lineage>
</organism>
<keyword evidence="3" id="KW-0488">Methylation</keyword>
<evidence type="ECO:0000256" key="8">
    <source>
        <dbReference type="SAM" id="Phobius"/>
    </source>
</evidence>
<feature type="transmembrane region" description="Helical" evidence="8">
    <location>
        <begin position="12"/>
        <end position="31"/>
    </location>
</feature>
<dbReference type="RefSeq" id="WP_280922214.1">
    <property type="nucleotide sequence ID" value="NZ_JAGGKT010000008.1"/>
</dbReference>
<accession>A0ABS4GRG8</accession>
<evidence type="ECO:0000313" key="9">
    <source>
        <dbReference type="EMBL" id="MBP1932829.1"/>
    </source>
</evidence>
<dbReference type="Pfam" id="PF07963">
    <property type="entry name" value="N_methyl"/>
    <property type="match status" value="1"/>
</dbReference>
<reference evidence="9 10" key="1">
    <citation type="submission" date="2021-03" db="EMBL/GenBank/DDBJ databases">
        <title>Genomic Encyclopedia of Type Strains, Phase IV (KMG-IV): sequencing the most valuable type-strain genomes for metagenomic binning, comparative biology and taxonomic classification.</title>
        <authorList>
            <person name="Goeker M."/>
        </authorList>
    </citation>
    <scope>NUCLEOTIDE SEQUENCE [LARGE SCALE GENOMIC DNA]</scope>
    <source>
        <strain evidence="9 10">DSM 24738</strain>
    </source>
</reference>
<dbReference type="Gene3D" id="3.30.700.10">
    <property type="entry name" value="Glycoprotein, Type 4 Pilin"/>
    <property type="match status" value="1"/>
</dbReference>
<evidence type="ECO:0000256" key="6">
    <source>
        <dbReference type="ARBA" id="ARBA00023136"/>
    </source>
</evidence>
<evidence type="ECO:0000256" key="5">
    <source>
        <dbReference type="ARBA" id="ARBA00022989"/>
    </source>
</evidence>
<keyword evidence="4 8" id="KW-0812">Transmembrane</keyword>
<evidence type="ECO:0000313" key="10">
    <source>
        <dbReference type="Proteomes" id="UP001519343"/>
    </source>
</evidence>
<comment type="caution">
    <text evidence="9">The sequence shown here is derived from an EMBL/GenBank/DDBJ whole genome shotgun (WGS) entry which is preliminary data.</text>
</comment>
<dbReference type="InterPro" id="IPR000983">
    <property type="entry name" value="Bac_GSPG_pilin"/>
</dbReference>
<dbReference type="SUPFAM" id="SSF54523">
    <property type="entry name" value="Pili subunits"/>
    <property type="match status" value="1"/>
</dbReference>
<keyword evidence="7" id="KW-0178">Competence</keyword>
<sequence>MKKKIMNENGFTFLEMCIVIAIIGILMMIALPDYRSAAEKAQKNSCDANRKMIEAQVESYYIDNFEYPGTDIDPEKDDVIEGLVEVNYLKSFPECPIDGKYTVNINETSGKIEVECSEHTKAEENVSG</sequence>
<evidence type="ECO:0000256" key="2">
    <source>
        <dbReference type="ARBA" id="ARBA00004241"/>
    </source>
</evidence>
<evidence type="ECO:0000256" key="3">
    <source>
        <dbReference type="ARBA" id="ARBA00022481"/>
    </source>
</evidence>
<name>A0ABS4GRG8_9BACL</name>
<evidence type="ECO:0000256" key="4">
    <source>
        <dbReference type="ARBA" id="ARBA00022692"/>
    </source>
</evidence>
<dbReference type="EMBL" id="JAGGKT010000008">
    <property type="protein sequence ID" value="MBP1932829.1"/>
    <property type="molecule type" value="Genomic_DNA"/>
</dbReference>
<dbReference type="PANTHER" id="PTHR30093">
    <property type="entry name" value="GENERAL SECRETION PATHWAY PROTEIN G"/>
    <property type="match status" value="1"/>
</dbReference>
<comment type="subcellular location">
    <subcellularLocation>
        <location evidence="2">Cell surface</location>
    </subcellularLocation>
    <subcellularLocation>
        <location evidence="1">Membrane</location>
        <topology evidence="1">Single-pass membrane protein</topology>
    </subcellularLocation>
</comment>
<keyword evidence="5 8" id="KW-1133">Transmembrane helix</keyword>
<dbReference type="PANTHER" id="PTHR30093:SF44">
    <property type="entry name" value="TYPE II SECRETION SYSTEM CORE PROTEIN G"/>
    <property type="match status" value="1"/>
</dbReference>
<keyword evidence="10" id="KW-1185">Reference proteome</keyword>
<evidence type="ECO:0000256" key="7">
    <source>
        <dbReference type="ARBA" id="ARBA00023287"/>
    </source>
</evidence>
<evidence type="ECO:0000256" key="1">
    <source>
        <dbReference type="ARBA" id="ARBA00004167"/>
    </source>
</evidence>
<gene>
    <name evidence="9" type="ORF">J2Z37_002840</name>
</gene>
<proteinExistence type="predicted"/>
<dbReference type="Proteomes" id="UP001519343">
    <property type="component" value="Unassembled WGS sequence"/>
</dbReference>
<dbReference type="PRINTS" id="PR00813">
    <property type="entry name" value="BCTERIALGSPG"/>
</dbReference>